<dbReference type="SUPFAM" id="SSF52833">
    <property type="entry name" value="Thioredoxin-like"/>
    <property type="match status" value="1"/>
</dbReference>
<protein>
    <recommendedName>
        <fullName evidence="2">Phosducin domain-containing protein</fullName>
    </recommendedName>
</protein>
<dbReference type="PANTHER" id="PTHR45809">
    <property type="entry name" value="VIRAL IAP-ASSOCIATED FACTOR HOMOLOG"/>
    <property type="match status" value="1"/>
</dbReference>
<evidence type="ECO:0000256" key="1">
    <source>
        <dbReference type="ARBA" id="ARBA00009686"/>
    </source>
</evidence>
<evidence type="ECO:0000313" key="4">
    <source>
        <dbReference type="Proteomes" id="UP001187531"/>
    </source>
</evidence>
<comment type="caution">
    <text evidence="3">The sequence shown here is derived from an EMBL/GenBank/DDBJ whole genome shotgun (WGS) entry which is preliminary data.</text>
</comment>
<dbReference type="EMBL" id="JAVRJZ010000002">
    <property type="protein sequence ID" value="KAK2726367.1"/>
    <property type="molecule type" value="Genomic_DNA"/>
</dbReference>
<keyword evidence="4" id="KW-1185">Reference proteome</keyword>
<comment type="similarity">
    <text evidence="1">Belongs to the phosducin family.</text>
</comment>
<reference evidence="3" key="1">
    <citation type="submission" date="2023-07" db="EMBL/GenBank/DDBJ databases">
        <title>Chromosome-level genome assembly of Artemia franciscana.</title>
        <authorList>
            <person name="Jo E."/>
        </authorList>
    </citation>
    <scope>NUCLEOTIDE SEQUENCE</scope>
    <source>
        <tissue evidence="3">Whole body</tissue>
    </source>
</reference>
<dbReference type="InterPro" id="IPR036249">
    <property type="entry name" value="Thioredoxin-like_sf"/>
</dbReference>
<dbReference type="CDD" id="cd02988">
    <property type="entry name" value="Phd_like_VIAF"/>
    <property type="match status" value="1"/>
</dbReference>
<dbReference type="Gene3D" id="3.40.30.10">
    <property type="entry name" value="Glutaredoxin"/>
    <property type="match status" value="1"/>
</dbReference>
<dbReference type="PANTHER" id="PTHR45809:SF3">
    <property type="entry name" value="VIRAL IAP-ASSOCIATED FACTOR HOMOLOG"/>
    <property type="match status" value="1"/>
</dbReference>
<dbReference type="Proteomes" id="UP001187531">
    <property type="component" value="Unassembled WGS sequence"/>
</dbReference>
<dbReference type="InterPro" id="IPR024253">
    <property type="entry name" value="Phosducin_thioredoxin-like_dom"/>
</dbReference>
<dbReference type="GO" id="GO:0006457">
    <property type="term" value="P:protein folding"/>
    <property type="evidence" value="ECO:0007669"/>
    <property type="project" value="TreeGrafter"/>
</dbReference>
<organism evidence="3 4">
    <name type="scientific">Artemia franciscana</name>
    <name type="common">Brine shrimp</name>
    <name type="synonym">Artemia sanfranciscana</name>
    <dbReference type="NCBI Taxonomy" id="6661"/>
    <lineage>
        <taxon>Eukaryota</taxon>
        <taxon>Metazoa</taxon>
        <taxon>Ecdysozoa</taxon>
        <taxon>Arthropoda</taxon>
        <taxon>Crustacea</taxon>
        <taxon>Branchiopoda</taxon>
        <taxon>Anostraca</taxon>
        <taxon>Artemiidae</taxon>
        <taxon>Artemia</taxon>
    </lineage>
</organism>
<dbReference type="AlphaFoldDB" id="A0AA88IRG8"/>
<gene>
    <name evidence="3" type="ORF">QYM36_000715</name>
</gene>
<sequence>MDAHEDTQWNDALRKHGIIPQKKVAEVREDKIVSLTDQAASRYINGSNNIADLGLAELDLLEDEEDERILLEIRNKRIAEIKALMTKSKFGDIKEISAPEYKEEVNNAGDEVWVVLHLYQHSMPLCKVVNRHLNTLAKKFSTTKFLKSVATNCIPNYPERYVPTIFIYYNGQMKSQFIGPQEFGGNIVTCNDLEWMLSEVGAVKTTLESNPRAKIQDALFSQLGRSNRSDEDNNDW</sequence>
<proteinExistence type="inferred from homology"/>
<evidence type="ECO:0000313" key="3">
    <source>
        <dbReference type="EMBL" id="KAK2726367.1"/>
    </source>
</evidence>
<dbReference type="Pfam" id="PF02114">
    <property type="entry name" value="Phosducin"/>
    <property type="match status" value="1"/>
</dbReference>
<feature type="domain" description="Phosducin" evidence="2">
    <location>
        <begin position="54"/>
        <end position="202"/>
    </location>
</feature>
<accession>A0AA88IRG8</accession>
<evidence type="ECO:0000259" key="2">
    <source>
        <dbReference type="Pfam" id="PF02114"/>
    </source>
</evidence>
<name>A0AA88IRG8_ARTSF</name>
<dbReference type="InterPro" id="IPR051498">
    <property type="entry name" value="Phosducin-like_chap/apop_reg"/>
</dbReference>
<dbReference type="GO" id="GO:0005737">
    <property type="term" value="C:cytoplasm"/>
    <property type="evidence" value="ECO:0007669"/>
    <property type="project" value="TreeGrafter"/>
</dbReference>